<organism evidence="2 3">
    <name type="scientific">Diaporthe helianthi</name>
    <dbReference type="NCBI Taxonomy" id="158607"/>
    <lineage>
        <taxon>Eukaryota</taxon>
        <taxon>Fungi</taxon>
        <taxon>Dikarya</taxon>
        <taxon>Ascomycota</taxon>
        <taxon>Pezizomycotina</taxon>
        <taxon>Sordariomycetes</taxon>
        <taxon>Sordariomycetidae</taxon>
        <taxon>Diaporthales</taxon>
        <taxon>Diaporthaceae</taxon>
        <taxon>Diaporthe</taxon>
    </lineage>
</organism>
<reference evidence="2" key="1">
    <citation type="submission" date="2017-09" db="EMBL/GenBank/DDBJ databases">
        <title>Polyketide synthases of a Diaporthe helianthi virulent isolate.</title>
        <authorList>
            <person name="Baroncelli R."/>
        </authorList>
    </citation>
    <scope>NUCLEOTIDE SEQUENCE [LARGE SCALE GENOMIC DNA]</scope>
    <source>
        <strain evidence="2">7/96</strain>
    </source>
</reference>
<evidence type="ECO:0000313" key="3">
    <source>
        <dbReference type="Proteomes" id="UP000094444"/>
    </source>
</evidence>
<proteinExistence type="predicted"/>
<keyword evidence="3" id="KW-1185">Reference proteome</keyword>
<dbReference type="EMBL" id="MAVT02000338">
    <property type="protein sequence ID" value="POS76724.1"/>
    <property type="molecule type" value="Genomic_DNA"/>
</dbReference>
<name>A0A2P5I2K7_DIAHE</name>
<dbReference type="AlphaFoldDB" id="A0A2P5I2K7"/>
<comment type="caution">
    <text evidence="2">The sequence shown here is derived from an EMBL/GenBank/DDBJ whole genome shotgun (WGS) entry which is preliminary data.</text>
</comment>
<dbReference type="InParanoid" id="A0A2P5I2K7"/>
<sequence>MDSVARRQGRHTAQHTGEKSTVGRVRAWLGWGRGGWSASKRIALQLRARCMLDWEGLDGPEGGATGDNGVALGVGLVVSRVSRVAWRGSEMEEDWTRRSDELSDWLERHRPAQQPSPQPAGLLANGRAEGGMQTGSTGPHPMGRKSQGPTPREGGARGLGSSLRDQGCMAATALQVR</sequence>
<gene>
    <name evidence="2" type="ORF">DHEL01_v204879</name>
</gene>
<evidence type="ECO:0000313" key="2">
    <source>
        <dbReference type="EMBL" id="POS76724.1"/>
    </source>
</evidence>
<dbReference type="OrthoDB" id="10630321at2759"/>
<evidence type="ECO:0000256" key="1">
    <source>
        <dbReference type="SAM" id="MobiDB-lite"/>
    </source>
</evidence>
<protein>
    <submittedName>
        <fullName evidence="2">Uncharacterized protein</fullName>
    </submittedName>
</protein>
<feature type="region of interest" description="Disordered" evidence="1">
    <location>
        <begin position="109"/>
        <end position="177"/>
    </location>
</feature>
<accession>A0A2P5I2K7</accession>
<dbReference type="Proteomes" id="UP000094444">
    <property type="component" value="Unassembled WGS sequence"/>
</dbReference>